<comment type="caution">
    <text evidence="1">The sequence shown here is derived from an EMBL/GenBank/DDBJ whole genome shotgun (WGS) entry which is preliminary data.</text>
</comment>
<dbReference type="RefSeq" id="WP_238209203.1">
    <property type="nucleotide sequence ID" value="NZ_JBHTND010000050.1"/>
</dbReference>
<evidence type="ECO:0000313" key="2">
    <source>
        <dbReference type="Proteomes" id="UP001597176"/>
    </source>
</evidence>
<evidence type="ECO:0000313" key="1">
    <source>
        <dbReference type="EMBL" id="MFD1304058.1"/>
    </source>
</evidence>
<dbReference type="EMBL" id="JBHTND010000050">
    <property type="protein sequence ID" value="MFD1304058.1"/>
    <property type="molecule type" value="Genomic_DNA"/>
</dbReference>
<proteinExistence type="predicted"/>
<protein>
    <submittedName>
        <fullName evidence="1">Uncharacterized protein</fullName>
    </submittedName>
</protein>
<dbReference type="Proteomes" id="UP001597176">
    <property type="component" value="Unassembled WGS sequence"/>
</dbReference>
<organism evidence="1 2">
    <name type="scientific">Methylobacterium marchantiae</name>
    <dbReference type="NCBI Taxonomy" id="600331"/>
    <lineage>
        <taxon>Bacteria</taxon>
        <taxon>Pseudomonadati</taxon>
        <taxon>Pseudomonadota</taxon>
        <taxon>Alphaproteobacteria</taxon>
        <taxon>Hyphomicrobiales</taxon>
        <taxon>Methylobacteriaceae</taxon>
        <taxon>Methylobacterium</taxon>
    </lineage>
</organism>
<name>A0ABW3X3L7_9HYPH</name>
<sequence length="107" mass="12418">MDVLGHNYSETDQRALVLSATSEDRFKQFEGFNTLLDRIGTNLRTRAQRAQFYEETGRRSGGPVQRVPSSKDYAFRCYLEQQFGSLQADPFDRAMKLDASGRYIRRR</sequence>
<reference evidence="2" key="1">
    <citation type="journal article" date="2019" name="Int. J. Syst. Evol. Microbiol.">
        <title>The Global Catalogue of Microorganisms (GCM) 10K type strain sequencing project: providing services to taxonomists for standard genome sequencing and annotation.</title>
        <authorList>
            <consortium name="The Broad Institute Genomics Platform"/>
            <consortium name="The Broad Institute Genome Sequencing Center for Infectious Disease"/>
            <person name="Wu L."/>
            <person name="Ma J."/>
        </authorList>
    </citation>
    <scope>NUCLEOTIDE SEQUENCE [LARGE SCALE GENOMIC DNA]</scope>
    <source>
        <strain evidence="2">CCUG 56108</strain>
    </source>
</reference>
<accession>A0ABW3X3L7</accession>
<gene>
    <name evidence="1" type="ORF">ACFQ4G_21050</name>
</gene>
<keyword evidence="2" id="KW-1185">Reference proteome</keyword>